<proteinExistence type="predicted"/>
<dbReference type="InterPro" id="IPR028932">
    <property type="entry name" value="TerB-C"/>
</dbReference>
<dbReference type="Pfam" id="PF05099">
    <property type="entry name" value="TerB"/>
    <property type="match status" value="1"/>
</dbReference>
<evidence type="ECO:0000259" key="3">
    <source>
        <dbReference type="Pfam" id="PF15615"/>
    </source>
</evidence>
<reference evidence="4 5" key="1">
    <citation type="submission" date="2006-01" db="EMBL/GenBank/DDBJ databases">
        <title>Complete sequence of Rhodopseudomonas palustris HaA2.</title>
        <authorList>
            <consortium name="US DOE Joint Genome Institute"/>
            <person name="Copeland A."/>
            <person name="Lucas S."/>
            <person name="Lapidus A."/>
            <person name="Barry K."/>
            <person name="Detter J.C."/>
            <person name="Glavina T."/>
            <person name="Hammon N."/>
            <person name="Israni S."/>
            <person name="Pitluck S."/>
            <person name="Chain P."/>
            <person name="Malfatti S."/>
            <person name="Shin M."/>
            <person name="Vergez L."/>
            <person name="Schmutz J."/>
            <person name="Larimer F."/>
            <person name="Land M."/>
            <person name="Hauser L."/>
            <person name="Pelletier D.A."/>
            <person name="Kyrpides N."/>
            <person name="Anderson I."/>
            <person name="Oda Y."/>
            <person name="Harwood C.S."/>
            <person name="Richardson P."/>
        </authorList>
    </citation>
    <scope>NUCLEOTIDE SEQUENCE [LARGE SCALE GENOMIC DNA]</scope>
    <source>
        <strain evidence="4 5">HaA2</strain>
    </source>
</reference>
<dbReference type="STRING" id="316058.RPB_2541"/>
<dbReference type="Pfam" id="PF15615">
    <property type="entry name" value="TerB_C"/>
    <property type="match status" value="1"/>
</dbReference>
<evidence type="ECO:0000313" key="4">
    <source>
        <dbReference type="EMBL" id="ABD07245.1"/>
    </source>
</evidence>
<name>Q2IX15_RHOP2</name>
<dbReference type="Pfam" id="PF13208">
    <property type="entry name" value="TerB_N"/>
    <property type="match status" value="1"/>
</dbReference>
<dbReference type="AlphaFoldDB" id="Q2IX15"/>
<dbReference type="Proteomes" id="UP000008809">
    <property type="component" value="Chromosome"/>
</dbReference>
<evidence type="ECO:0000259" key="1">
    <source>
        <dbReference type="Pfam" id="PF05099"/>
    </source>
</evidence>
<sequence length="750" mass="81936">MAVRKWRGGQTDPAARALQPTMTVEIRPEIRIEGLRPGSSSLRPDARWIGAGDTTEVRGAKIRAGLFYLGSAVALRDGRSTDQYVVNPKLPVAAPPDVSGSSMPYWPSYADIPPRARRAYIDWLAGGRRDPTYGVGYVFLFFYGLEHRLFIDRDRASTPAVVQEVEELLSVYGHSGSLRRYAAEFLNCARIAAGIPLALPIPKPEHENSSEMNAAVRLHLGKVLSQSKAVGSEDALLWVLALPDVYLRTPAVRCFTEFVRLWKVWFAARYPNGISAKPAANIVIHYKAASGAFEVPISGPHEQLPDPIQSPRSGAELKKLVEEVTAELEPFSRYVGRKPDERNSMRAALLLPKELQTDPQDGLVAKFGHRMAEIMGEHKRASTKMSKMLAIAGLELPVGKITPGMADQLGGLLDQVDIAIEPDRRYGSGVPQLDDQVIVFKAPKGGPVDHQRPAYRAMKAQIEVAVLAAAVDGESSHDELQRIVDGIRAEKDLGGIEQARLIGYAVTVFNSPPKQARVMRKLAEHSPAEREAIARAALTVVGGNEHVGPEEVKFLERLHKALGLPKERVYSELHRAAATASPSDEPVALTEEKRVAGIPIPPQAEVSSIPEPPAPIAAETSGGIQIDAEKLARTQRETQAVAKLLADIFTDEAPEAEPVSQASATGRSAFEGLDTAHAELVEMLEIKGTVPRAEFDQRAKEMKLLPEGAIERINEWSFDLFDEALIEVGHDVTIAPDLRERLAELRENAE</sequence>
<dbReference type="EMBL" id="CP000250">
    <property type="protein sequence ID" value="ABD07245.1"/>
    <property type="molecule type" value="Genomic_DNA"/>
</dbReference>
<feature type="domain" description="TerB N-terminal" evidence="2">
    <location>
        <begin position="52"/>
        <end position="251"/>
    </location>
</feature>
<keyword evidence="5" id="KW-1185">Reference proteome</keyword>
<organism evidence="4 5">
    <name type="scientific">Rhodopseudomonas palustris (strain HaA2)</name>
    <dbReference type="NCBI Taxonomy" id="316058"/>
    <lineage>
        <taxon>Bacteria</taxon>
        <taxon>Pseudomonadati</taxon>
        <taxon>Pseudomonadota</taxon>
        <taxon>Alphaproteobacteria</taxon>
        <taxon>Hyphomicrobiales</taxon>
        <taxon>Nitrobacteraceae</taxon>
        <taxon>Rhodopseudomonas</taxon>
    </lineage>
</organism>
<feature type="domain" description="TerB-C" evidence="3">
    <location>
        <begin position="619"/>
        <end position="742"/>
    </location>
</feature>
<evidence type="ECO:0000313" key="5">
    <source>
        <dbReference type="Proteomes" id="UP000008809"/>
    </source>
</evidence>
<evidence type="ECO:0008006" key="6">
    <source>
        <dbReference type="Google" id="ProtNLM"/>
    </source>
</evidence>
<dbReference type="InterPro" id="IPR007791">
    <property type="entry name" value="DjlA_N"/>
</dbReference>
<dbReference type="HOGENOM" id="CLU_013355_0_0_5"/>
<dbReference type="KEGG" id="rpb:RPB_2541"/>
<dbReference type="Gene3D" id="1.10.3680.10">
    <property type="entry name" value="TerB-like"/>
    <property type="match status" value="1"/>
</dbReference>
<dbReference type="CDD" id="cd07176">
    <property type="entry name" value="terB"/>
    <property type="match status" value="1"/>
</dbReference>
<feature type="domain" description="Co-chaperone DjlA N-terminal" evidence="1">
    <location>
        <begin position="464"/>
        <end position="567"/>
    </location>
</feature>
<dbReference type="InterPro" id="IPR025266">
    <property type="entry name" value="TerB_N"/>
</dbReference>
<accession>Q2IX15</accession>
<dbReference type="eggNOG" id="COG3793">
    <property type="taxonomic scope" value="Bacteria"/>
</dbReference>
<dbReference type="SUPFAM" id="SSF158682">
    <property type="entry name" value="TerB-like"/>
    <property type="match status" value="1"/>
</dbReference>
<protein>
    <recommendedName>
        <fullName evidence="6">Tellurite resistance protein TerB</fullName>
    </recommendedName>
</protein>
<gene>
    <name evidence="4" type="ordered locus">RPB_2541</name>
</gene>
<dbReference type="InterPro" id="IPR029024">
    <property type="entry name" value="TerB-like"/>
</dbReference>
<evidence type="ECO:0000259" key="2">
    <source>
        <dbReference type="Pfam" id="PF13208"/>
    </source>
</evidence>